<proteinExistence type="predicted"/>
<protein>
    <recommendedName>
        <fullName evidence="2">Thioesterase domain-containing protein</fullName>
    </recommendedName>
</protein>
<dbReference type="PaxDb" id="55529-EKX32474"/>
<dbReference type="GeneID" id="17289203"/>
<gene>
    <name evidence="3" type="ORF">GUITHDRAFT_156328</name>
</gene>
<dbReference type="OMA" id="WINTAEM"/>
<dbReference type="Pfam" id="PF03061">
    <property type="entry name" value="4HBT"/>
    <property type="match status" value="1"/>
</dbReference>
<dbReference type="SUPFAM" id="SSF54637">
    <property type="entry name" value="Thioesterase/thiol ester dehydrase-isomerase"/>
    <property type="match status" value="1"/>
</dbReference>
<reference evidence="4" key="3">
    <citation type="submission" date="2016-03" db="UniProtKB">
        <authorList>
            <consortium name="EnsemblProtists"/>
        </authorList>
    </citation>
    <scope>IDENTIFICATION</scope>
</reference>
<sequence>MSRGRNFLGFLGNFSSRTPLRLFCSSSLTQLQSWEAKLIDLFHSHAPIADLTGMRLRFDGEETVVELPYNNKLDSSPRPGRLLGSTHGGVYCLLADTAGWFASARGREGGWPLTTTLSCHFVKSSKEKDIAARARVVQSSPRQDICEVRIVDKEGLDLAYVTAVFAVAARKG</sequence>
<name>L1I988_GUITC</name>
<dbReference type="Gene3D" id="3.10.129.10">
    <property type="entry name" value="Hotdog Thioesterase"/>
    <property type="match status" value="1"/>
</dbReference>
<dbReference type="CDD" id="cd03443">
    <property type="entry name" value="PaaI_thioesterase"/>
    <property type="match status" value="1"/>
</dbReference>
<dbReference type="InterPro" id="IPR029069">
    <property type="entry name" value="HotDog_dom_sf"/>
</dbReference>
<feature type="domain" description="Thioesterase" evidence="2">
    <location>
        <begin position="84"/>
        <end position="156"/>
    </location>
</feature>
<evidence type="ECO:0000313" key="5">
    <source>
        <dbReference type="Proteomes" id="UP000011087"/>
    </source>
</evidence>
<evidence type="ECO:0000259" key="2">
    <source>
        <dbReference type="Pfam" id="PF03061"/>
    </source>
</evidence>
<evidence type="ECO:0000313" key="4">
    <source>
        <dbReference type="EnsemblProtists" id="EKX32474"/>
    </source>
</evidence>
<evidence type="ECO:0000256" key="1">
    <source>
        <dbReference type="ARBA" id="ARBA00022801"/>
    </source>
</evidence>
<dbReference type="InterPro" id="IPR003736">
    <property type="entry name" value="PAAI_dom"/>
</dbReference>
<organism evidence="3">
    <name type="scientific">Guillardia theta (strain CCMP2712)</name>
    <name type="common">Cryptophyte</name>
    <dbReference type="NCBI Taxonomy" id="905079"/>
    <lineage>
        <taxon>Eukaryota</taxon>
        <taxon>Cryptophyceae</taxon>
        <taxon>Pyrenomonadales</taxon>
        <taxon>Geminigeraceae</taxon>
        <taxon>Guillardia</taxon>
    </lineage>
</organism>
<evidence type="ECO:0000313" key="3">
    <source>
        <dbReference type="EMBL" id="EKX32474.1"/>
    </source>
</evidence>
<dbReference type="AlphaFoldDB" id="L1I988"/>
<dbReference type="InterPro" id="IPR006683">
    <property type="entry name" value="Thioestr_dom"/>
</dbReference>
<dbReference type="NCBIfam" id="TIGR00369">
    <property type="entry name" value="unchar_dom_1"/>
    <property type="match status" value="1"/>
</dbReference>
<dbReference type="KEGG" id="gtt:GUITHDRAFT_156328"/>
<reference evidence="5" key="2">
    <citation type="submission" date="2012-11" db="EMBL/GenBank/DDBJ databases">
        <authorList>
            <person name="Kuo A."/>
            <person name="Curtis B.A."/>
            <person name="Tanifuji G."/>
            <person name="Burki F."/>
            <person name="Gruber A."/>
            <person name="Irimia M."/>
            <person name="Maruyama S."/>
            <person name="Arias M.C."/>
            <person name="Ball S.G."/>
            <person name="Gile G.H."/>
            <person name="Hirakawa Y."/>
            <person name="Hopkins J.F."/>
            <person name="Rensing S.A."/>
            <person name="Schmutz J."/>
            <person name="Symeonidi A."/>
            <person name="Elias M."/>
            <person name="Eveleigh R.J."/>
            <person name="Herman E.K."/>
            <person name="Klute M.J."/>
            <person name="Nakayama T."/>
            <person name="Obornik M."/>
            <person name="Reyes-Prieto A."/>
            <person name="Armbrust E.V."/>
            <person name="Aves S.J."/>
            <person name="Beiko R.G."/>
            <person name="Coutinho P."/>
            <person name="Dacks J.B."/>
            <person name="Durnford D.G."/>
            <person name="Fast N.M."/>
            <person name="Green B.R."/>
            <person name="Grisdale C."/>
            <person name="Hempe F."/>
            <person name="Henrissat B."/>
            <person name="Hoppner M.P."/>
            <person name="Ishida K.-I."/>
            <person name="Kim E."/>
            <person name="Koreny L."/>
            <person name="Kroth P.G."/>
            <person name="Liu Y."/>
            <person name="Malik S.-B."/>
            <person name="Maier U.G."/>
            <person name="McRose D."/>
            <person name="Mock T."/>
            <person name="Neilson J.A."/>
            <person name="Onodera N.T."/>
            <person name="Poole A.M."/>
            <person name="Pritham E.J."/>
            <person name="Richards T.A."/>
            <person name="Rocap G."/>
            <person name="Roy S.W."/>
            <person name="Sarai C."/>
            <person name="Schaack S."/>
            <person name="Shirato S."/>
            <person name="Slamovits C.H."/>
            <person name="Spencer D.F."/>
            <person name="Suzuki S."/>
            <person name="Worden A.Z."/>
            <person name="Zauner S."/>
            <person name="Barry K."/>
            <person name="Bell C."/>
            <person name="Bharti A.K."/>
            <person name="Crow J.A."/>
            <person name="Grimwood J."/>
            <person name="Kramer R."/>
            <person name="Lindquist E."/>
            <person name="Lucas S."/>
            <person name="Salamov A."/>
            <person name="McFadden G.I."/>
            <person name="Lane C.E."/>
            <person name="Keeling P.J."/>
            <person name="Gray M.W."/>
            <person name="Grigoriev I.V."/>
            <person name="Archibald J.M."/>
        </authorList>
    </citation>
    <scope>NUCLEOTIDE SEQUENCE</scope>
    <source>
        <strain evidence="5">CCMP2712</strain>
    </source>
</reference>
<dbReference type="RefSeq" id="XP_005819454.1">
    <property type="nucleotide sequence ID" value="XM_005819397.1"/>
</dbReference>
<dbReference type="EMBL" id="JH993188">
    <property type="protein sequence ID" value="EKX32474.1"/>
    <property type="molecule type" value="Genomic_DNA"/>
</dbReference>
<dbReference type="GO" id="GO:0016787">
    <property type="term" value="F:hydrolase activity"/>
    <property type="evidence" value="ECO:0007669"/>
    <property type="project" value="UniProtKB-KW"/>
</dbReference>
<keyword evidence="5" id="KW-1185">Reference proteome</keyword>
<accession>L1I988</accession>
<dbReference type="Proteomes" id="UP000011087">
    <property type="component" value="Unassembled WGS sequence"/>
</dbReference>
<reference evidence="3 5" key="1">
    <citation type="journal article" date="2012" name="Nature">
        <title>Algal genomes reveal evolutionary mosaicism and the fate of nucleomorphs.</title>
        <authorList>
            <consortium name="DOE Joint Genome Institute"/>
            <person name="Curtis B.A."/>
            <person name="Tanifuji G."/>
            <person name="Burki F."/>
            <person name="Gruber A."/>
            <person name="Irimia M."/>
            <person name="Maruyama S."/>
            <person name="Arias M.C."/>
            <person name="Ball S.G."/>
            <person name="Gile G.H."/>
            <person name="Hirakawa Y."/>
            <person name="Hopkins J.F."/>
            <person name="Kuo A."/>
            <person name="Rensing S.A."/>
            <person name="Schmutz J."/>
            <person name="Symeonidi A."/>
            <person name="Elias M."/>
            <person name="Eveleigh R.J."/>
            <person name="Herman E.K."/>
            <person name="Klute M.J."/>
            <person name="Nakayama T."/>
            <person name="Obornik M."/>
            <person name="Reyes-Prieto A."/>
            <person name="Armbrust E.V."/>
            <person name="Aves S.J."/>
            <person name="Beiko R.G."/>
            <person name="Coutinho P."/>
            <person name="Dacks J.B."/>
            <person name="Durnford D.G."/>
            <person name="Fast N.M."/>
            <person name="Green B.R."/>
            <person name="Grisdale C.J."/>
            <person name="Hempel F."/>
            <person name="Henrissat B."/>
            <person name="Hoppner M.P."/>
            <person name="Ishida K."/>
            <person name="Kim E."/>
            <person name="Koreny L."/>
            <person name="Kroth P.G."/>
            <person name="Liu Y."/>
            <person name="Malik S.B."/>
            <person name="Maier U.G."/>
            <person name="McRose D."/>
            <person name="Mock T."/>
            <person name="Neilson J.A."/>
            <person name="Onodera N.T."/>
            <person name="Poole A.M."/>
            <person name="Pritham E.J."/>
            <person name="Richards T.A."/>
            <person name="Rocap G."/>
            <person name="Roy S.W."/>
            <person name="Sarai C."/>
            <person name="Schaack S."/>
            <person name="Shirato S."/>
            <person name="Slamovits C.H."/>
            <person name="Spencer D.F."/>
            <person name="Suzuki S."/>
            <person name="Worden A.Z."/>
            <person name="Zauner S."/>
            <person name="Barry K."/>
            <person name="Bell C."/>
            <person name="Bharti A.K."/>
            <person name="Crow J.A."/>
            <person name="Grimwood J."/>
            <person name="Kramer R."/>
            <person name="Lindquist E."/>
            <person name="Lucas S."/>
            <person name="Salamov A."/>
            <person name="McFadden G.I."/>
            <person name="Lane C.E."/>
            <person name="Keeling P.J."/>
            <person name="Gray M.W."/>
            <person name="Grigoriev I.V."/>
            <person name="Archibald J.M."/>
        </authorList>
    </citation>
    <scope>NUCLEOTIDE SEQUENCE</scope>
    <source>
        <strain evidence="3 5">CCMP2712</strain>
    </source>
</reference>
<keyword evidence="1" id="KW-0378">Hydrolase</keyword>
<dbReference type="HOGENOM" id="CLU_1558189_0_0_1"/>
<dbReference type="EnsemblProtists" id="EKX32474">
    <property type="protein sequence ID" value="EKX32474"/>
    <property type="gene ID" value="GUITHDRAFT_156328"/>
</dbReference>